<accession>A0A9Q9CAT6</accession>
<proteinExistence type="predicted"/>
<sequence>MRMKFAAEKSISLYDVDDEKQANIVTIKEKEKVLILSADEEIALNKQNIENDVYYDAKKAFLLGGKERLEEKLVSLDLDDEQKLILSDLIMSKEVKE</sequence>
<protein>
    <submittedName>
        <fullName evidence="1">Uncharacterized protein</fullName>
    </submittedName>
</protein>
<reference evidence="2 4" key="2">
    <citation type="submission" date="2023-02" db="EMBL/GenBank/DDBJ databases">
        <title>Encephalitozoon hellem ATCC 50451 complete genome.</title>
        <authorList>
            <person name="Mascarenhas dos Santos A.C."/>
            <person name="Julian A.T."/>
            <person name="Pombert J.-F."/>
        </authorList>
    </citation>
    <scope>NUCLEOTIDE SEQUENCE [LARGE SCALE GENOMIC DNA]</scope>
    <source>
        <strain evidence="2 4">ATCC 50451</strain>
    </source>
</reference>
<gene>
    <name evidence="1" type="ORF">GPU96_07g12720</name>
    <name evidence="2" type="ORF">PFJ87_07g00640</name>
</gene>
<evidence type="ECO:0000313" key="4">
    <source>
        <dbReference type="Proteomes" id="UP001217963"/>
    </source>
</evidence>
<evidence type="ECO:0000313" key="3">
    <source>
        <dbReference type="Proteomes" id="UP001059546"/>
    </source>
</evidence>
<name>A0A9Q9CAT6_ENCHE</name>
<reference evidence="1" key="1">
    <citation type="submission" date="2022-10" db="EMBL/GenBank/DDBJ databases">
        <title>Encephalitozoon hellem ATCC 50604 Complete Genome.</title>
        <authorList>
            <person name="Mascarenhas dos Santos A.C."/>
            <person name="Julian A.T."/>
            <person name="Pombert J.-F."/>
        </authorList>
    </citation>
    <scope>NUCLEOTIDE SEQUENCE</scope>
    <source>
        <strain evidence="1">ATCC 50604</strain>
    </source>
</reference>
<dbReference type="AlphaFoldDB" id="A0A9Q9CAT6"/>
<dbReference type="Proteomes" id="UP001217963">
    <property type="component" value="Chromosome VII"/>
</dbReference>
<dbReference type="EMBL" id="CP119068">
    <property type="protein sequence ID" value="WEL38987.1"/>
    <property type="molecule type" value="Genomic_DNA"/>
</dbReference>
<keyword evidence="4" id="KW-1185">Reference proteome</keyword>
<dbReference type="Proteomes" id="UP001059546">
    <property type="component" value="Chromosome VII"/>
</dbReference>
<organism evidence="1 3">
    <name type="scientific">Encephalitozoon hellem</name>
    <name type="common">Microsporidian parasite</name>
    <dbReference type="NCBI Taxonomy" id="27973"/>
    <lineage>
        <taxon>Eukaryota</taxon>
        <taxon>Fungi</taxon>
        <taxon>Fungi incertae sedis</taxon>
        <taxon>Microsporidia</taxon>
        <taxon>Unikaryonidae</taxon>
        <taxon>Encephalitozoon</taxon>
    </lineage>
</organism>
<dbReference type="EMBL" id="CP075153">
    <property type="protein sequence ID" value="UTX43513.1"/>
    <property type="molecule type" value="Genomic_DNA"/>
</dbReference>
<dbReference type="OrthoDB" id="2191283at2759"/>
<evidence type="ECO:0000313" key="2">
    <source>
        <dbReference type="EMBL" id="WEL38987.1"/>
    </source>
</evidence>
<evidence type="ECO:0000313" key="1">
    <source>
        <dbReference type="EMBL" id="UTX43513.1"/>
    </source>
</evidence>